<accession>A0A345L350</accession>
<name>A0A345L350_9CAUD</name>
<dbReference type="Proteomes" id="UP000260058">
    <property type="component" value="Segment"/>
</dbReference>
<evidence type="ECO:0000313" key="1">
    <source>
        <dbReference type="EMBL" id="AXH49702.1"/>
    </source>
</evidence>
<dbReference type="EMBL" id="MH536818">
    <property type="protein sequence ID" value="AXH49702.1"/>
    <property type="molecule type" value="Genomic_DNA"/>
</dbReference>
<organism evidence="1 2">
    <name type="scientific">Gordonia phage Frokostdame</name>
    <dbReference type="NCBI Taxonomy" id="2250320"/>
    <lineage>
        <taxon>Viruses</taxon>
        <taxon>Duplodnaviria</taxon>
        <taxon>Heunggongvirae</taxon>
        <taxon>Uroviricota</taxon>
        <taxon>Caudoviricetes</taxon>
        <taxon>Jujuvirus</taxon>
        <taxon>Jujuvirus frokostdame</taxon>
    </lineage>
</organism>
<proteinExistence type="predicted"/>
<evidence type="ECO:0000313" key="2">
    <source>
        <dbReference type="Proteomes" id="UP000260058"/>
    </source>
</evidence>
<keyword evidence="2" id="KW-1185">Reference proteome</keyword>
<dbReference type="GeneID" id="65114597"/>
<protein>
    <submittedName>
        <fullName evidence="1">Uncharacterized protein</fullName>
    </submittedName>
</protein>
<dbReference type="RefSeq" id="YP_010096937.1">
    <property type="nucleotide sequence ID" value="NC_055754.1"/>
</dbReference>
<sequence length="77" mass="8317">MTATQPTRTVGNHLSEQQLARVDALYVARSVLSSKGFSSSGAVDPDPLMDIAHYVITGADRWAERSVRDAEQNGDAQ</sequence>
<dbReference type="KEGG" id="vg:65114597"/>
<reference evidence="2" key="1">
    <citation type="submission" date="2018-06" db="EMBL/GenBank/DDBJ databases">
        <authorList>
            <person name="Zhirakovskaya E."/>
        </authorList>
    </citation>
    <scope>NUCLEOTIDE SEQUENCE [LARGE SCALE GENOMIC DNA]</scope>
</reference>
<gene>
    <name evidence="1" type="primary">60</name>
    <name evidence="1" type="ORF">SEA_FROKOSTDAME_60</name>
</gene>